<sequence>MEHTCFCLEPSPQLLEFAVSIMRKPWHDVSSMCFLISVLNIIASFRGLNIYFIKGLDDHCLTAGCVHLNPTLCPEQRPQWCSACGRSINILKGQHYTKLGKLILIVIPR</sequence>
<keyword evidence="2" id="KW-1185">Reference proteome</keyword>
<protein>
    <submittedName>
        <fullName evidence="1">Uncharacterized protein</fullName>
    </submittedName>
</protein>
<dbReference type="EMBL" id="JAIWYP010000011">
    <property type="protein sequence ID" value="KAH3735921.1"/>
    <property type="molecule type" value="Genomic_DNA"/>
</dbReference>
<proteinExistence type="predicted"/>
<accession>A0A9D4D129</accession>
<name>A0A9D4D129_DREPO</name>
<comment type="caution">
    <text evidence="1">The sequence shown here is derived from an EMBL/GenBank/DDBJ whole genome shotgun (WGS) entry which is preliminary data.</text>
</comment>
<evidence type="ECO:0000313" key="2">
    <source>
        <dbReference type="Proteomes" id="UP000828390"/>
    </source>
</evidence>
<organism evidence="1 2">
    <name type="scientific">Dreissena polymorpha</name>
    <name type="common">Zebra mussel</name>
    <name type="synonym">Mytilus polymorpha</name>
    <dbReference type="NCBI Taxonomy" id="45954"/>
    <lineage>
        <taxon>Eukaryota</taxon>
        <taxon>Metazoa</taxon>
        <taxon>Spiralia</taxon>
        <taxon>Lophotrochozoa</taxon>
        <taxon>Mollusca</taxon>
        <taxon>Bivalvia</taxon>
        <taxon>Autobranchia</taxon>
        <taxon>Heteroconchia</taxon>
        <taxon>Euheterodonta</taxon>
        <taxon>Imparidentia</taxon>
        <taxon>Neoheterodontei</taxon>
        <taxon>Myida</taxon>
        <taxon>Dreissenoidea</taxon>
        <taxon>Dreissenidae</taxon>
        <taxon>Dreissena</taxon>
    </lineage>
</organism>
<dbReference type="Proteomes" id="UP000828390">
    <property type="component" value="Unassembled WGS sequence"/>
</dbReference>
<evidence type="ECO:0000313" key="1">
    <source>
        <dbReference type="EMBL" id="KAH3735921.1"/>
    </source>
</evidence>
<dbReference type="AlphaFoldDB" id="A0A9D4D129"/>
<reference evidence="1" key="2">
    <citation type="submission" date="2020-11" db="EMBL/GenBank/DDBJ databases">
        <authorList>
            <person name="McCartney M.A."/>
            <person name="Auch B."/>
            <person name="Kono T."/>
            <person name="Mallez S."/>
            <person name="Becker A."/>
            <person name="Gohl D.M."/>
            <person name="Silverstein K.A.T."/>
            <person name="Koren S."/>
            <person name="Bechman K.B."/>
            <person name="Herman A."/>
            <person name="Abrahante J.E."/>
            <person name="Garbe J."/>
        </authorList>
    </citation>
    <scope>NUCLEOTIDE SEQUENCE</scope>
    <source>
        <strain evidence="1">Duluth1</strain>
        <tissue evidence="1">Whole animal</tissue>
    </source>
</reference>
<reference evidence="1" key="1">
    <citation type="journal article" date="2019" name="bioRxiv">
        <title>The Genome of the Zebra Mussel, Dreissena polymorpha: A Resource for Invasive Species Research.</title>
        <authorList>
            <person name="McCartney M.A."/>
            <person name="Auch B."/>
            <person name="Kono T."/>
            <person name="Mallez S."/>
            <person name="Zhang Y."/>
            <person name="Obille A."/>
            <person name="Becker A."/>
            <person name="Abrahante J.E."/>
            <person name="Garbe J."/>
            <person name="Badalamenti J.P."/>
            <person name="Herman A."/>
            <person name="Mangelson H."/>
            <person name="Liachko I."/>
            <person name="Sullivan S."/>
            <person name="Sone E.D."/>
            <person name="Koren S."/>
            <person name="Silverstein K.A.T."/>
            <person name="Beckman K.B."/>
            <person name="Gohl D.M."/>
        </authorList>
    </citation>
    <scope>NUCLEOTIDE SEQUENCE</scope>
    <source>
        <strain evidence="1">Duluth1</strain>
        <tissue evidence="1">Whole animal</tissue>
    </source>
</reference>
<gene>
    <name evidence="1" type="ORF">DPMN_042482</name>
</gene>